<organism evidence="1 2">
    <name type="scientific">Phtheirospermum japonicum</name>
    <dbReference type="NCBI Taxonomy" id="374723"/>
    <lineage>
        <taxon>Eukaryota</taxon>
        <taxon>Viridiplantae</taxon>
        <taxon>Streptophyta</taxon>
        <taxon>Embryophyta</taxon>
        <taxon>Tracheophyta</taxon>
        <taxon>Spermatophyta</taxon>
        <taxon>Magnoliopsida</taxon>
        <taxon>eudicotyledons</taxon>
        <taxon>Gunneridae</taxon>
        <taxon>Pentapetalae</taxon>
        <taxon>asterids</taxon>
        <taxon>lamiids</taxon>
        <taxon>Lamiales</taxon>
        <taxon>Orobanchaceae</taxon>
        <taxon>Orobanchaceae incertae sedis</taxon>
        <taxon>Phtheirospermum</taxon>
    </lineage>
</organism>
<evidence type="ECO:0000313" key="1">
    <source>
        <dbReference type="EMBL" id="GFQ03714.1"/>
    </source>
</evidence>
<evidence type="ECO:0000313" key="2">
    <source>
        <dbReference type="Proteomes" id="UP000653305"/>
    </source>
</evidence>
<keyword evidence="2" id="KW-1185">Reference proteome</keyword>
<reference evidence="1" key="1">
    <citation type="submission" date="2020-07" db="EMBL/GenBank/DDBJ databases">
        <title>Ethylene signaling mediates host invasion by parasitic plants.</title>
        <authorList>
            <person name="Yoshida S."/>
        </authorList>
    </citation>
    <scope>NUCLEOTIDE SEQUENCE</scope>
    <source>
        <strain evidence="1">Okayama</strain>
    </source>
</reference>
<accession>A0A830D642</accession>
<comment type="caution">
    <text evidence="1">The sequence shown here is derived from an EMBL/GenBank/DDBJ whole genome shotgun (WGS) entry which is preliminary data.</text>
</comment>
<dbReference type="AlphaFoldDB" id="A0A830D642"/>
<protein>
    <submittedName>
        <fullName evidence="1">Uncharacterized protein</fullName>
    </submittedName>
</protein>
<name>A0A830D642_9LAMI</name>
<gene>
    <name evidence="1" type="ORF">PHJA_002515200</name>
</gene>
<dbReference type="EMBL" id="BMAC01000858">
    <property type="protein sequence ID" value="GFQ03714.1"/>
    <property type="molecule type" value="Genomic_DNA"/>
</dbReference>
<dbReference type="Proteomes" id="UP000653305">
    <property type="component" value="Unassembled WGS sequence"/>
</dbReference>
<proteinExistence type="predicted"/>
<sequence length="159" mass="18388">MTKSNWVLRLAVSFCRIHKFPEKHSIRVANVEKHFKALHEIWMDEGLVNFHYQESIGEHHQVMGNIEAFALTTLNGVHHSQVKRVRSDPSLNSILDETDPAVRMRGAISILIRYWSMEYKLEEYFFRDIGLYALRLDISFDDTKDDAAVAQASSIIALK</sequence>